<feature type="compositionally biased region" description="Basic and acidic residues" evidence="1">
    <location>
        <begin position="32"/>
        <end position="41"/>
    </location>
</feature>
<dbReference type="AlphaFoldDB" id="A0AAV4AW17"/>
<dbReference type="EMBL" id="BLXT01004434">
    <property type="protein sequence ID" value="GFO12580.1"/>
    <property type="molecule type" value="Genomic_DNA"/>
</dbReference>
<feature type="region of interest" description="Disordered" evidence="1">
    <location>
        <begin position="1"/>
        <end position="75"/>
    </location>
</feature>
<dbReference type="Proteomes" id="UP000735302">
    <property type="component" value="Unassembled WGS sequence"/>
</dbReference>
<gene>
    <name evidence="2" type="ORF">PoB_003908500</name>
</gene>
<name>A0AAV4AW17_9GAST</name>
<evidence type="ECO:0000313" key="3">
    <source>
        <dbReference type="Proteomes" id="UP000735302"/>
    </source>
</evidence>
<feature type="compositionally biased region" description="Basic and acidic residues" evidence="1">
    <location>
        <begin position="52"/>
        <end position="75"/>
    </location>
</feature>
<comment type="caution">
    <text evidence="2">The sequence shown here is derived from an EMBL/GenBank/DDBJ whole genome shotgun (WGS) entry which is preliminary data.</text>
</comment>
<keyword evidence="3" id="KW-1185">Reference proteome</keyword>
<accession>A0AAV4AW17</accession>
<feature type="compositionally biased region" description="Polar residues" evidence="1">
    <location>
        <begin position="1"/>
        <end position="12"/>
    </location>
</feature>
<evidence type="ECO:0000256" key="1">
    <source>
        <dbReference type="SAM" id="MobiDB-lite"/>
    </source>
</evidence>
<sequence>MNPSWLQTGRNQARNDRENRIVHQPILTGRNQARDDRENRIVHQPILTGRNQARDNREPYRTSAHLDREKPSKRR</sequence>
<evidence type="ECO:0000313" key="2">
    <source>
        <dbReference type="EMBL" id="GFO12580.1"/>
    </source>
</evidence>
<protein>
    <submittedName>
        <fullName evidence="2">Uncharacterized protein</fullName>
    </submittedName>
</protein>
<reference evidence="2 3" key="1">
    <citation type="journal article" date="2021" name="Elife">
        <title>Chloroplast acquisition without the gene transfer in kleptoplastic sea slugs, Plakobranchus ocellatus.</title>
        <authorList>
            <person name="Maeda T."/>
            <person name="Takahashi S."/>
            <person name="Yoshida T."/>
            <person name="Shimamura S."/>
            <person name="Takaki Y."/>
            <person name="Nagai Y."/>
            <person name="Toyoda A."/>
            <person name="Suzuki Y."/>
            <person name="Arimoto A."/>
            <person name="Ishii H."/>
            <person name="Satoh N."/>
            <person name="Nishiyama T."/>
            <person name="Hasebe M."/>
            <person name="Maruyama T."/>
            <person name="Minagawa J."/>
            <person name="Obokata J."/>
            <person name="Shigenobu S."/>
        </authorList>
    </citation>
    <scope>NUCLEOTIDE SEQUENCE [LARGE SCALE GENOMIC DNA]</scope>
</reference>
<proteinExistence type="predicted"/>
<organism evidence="2 3">
    <name type="scientific">Plakobranchus ocellatus</name>
    <dbReference type="NCBI Taxonomy" id="259542"/>
    <lineage>
        <taxon>Eukaryota</taxon>
        <taxon>Metazoa</taxon>
        <taxon>Spiralia</taxon>
        <taxon>Lophotrochozoa</taxon>
        <taxon>Mollusca</taxon>
        <taxon>Gastropoda</taxon>
        <taxon>Heterobranchia</taxon>
        <taxon>Euthyneura</taxon>
        <taxon>Panpulmonata</taxon>
        <taxon>Sacoglossa</taxon>
        <taxon>Placobranchoidea</taxon>
        <taxon>Plakobranchidae</taxon>
        <taxon>Plakobranchus</taxon>
    </lineage>
</organism>